<accession>A0A7D9IAU6</accession>
<dbReference type="EMBL" id="CACRXK020004381">
    <property type="protein sequence ID" value="CAB4002542.1"/>
    <property type="molecule type" value="Genomic_DNA"/>
</dbReference>
<protein>
    <submittedName>
        <fullName evidence="1">Uncharacterized protein</fullName>
    </submittedName>
</protein>
<organism evidence="1 2">
    <name type="scientific">Paramuricea clavata</name>
    <name type="common">Red gorgonian</name>
    <name type="synonym">Violescent sea-whip</name>
    <dbReference type="NCBI Taxonomy" id="317549"/>
    <lineage>
        <taxon>Eukaryota</taxon>
        <taxon>Metazoa</taxon>
        <taxon>Cnidaria</taxon>
        <taxon>Anthozoa</taxon>
        <taxon>Octocorallia</taxon>
        <taxon>Malacalcyonacea</taxon>
        <taxon>Plexauridae</taxon>
        <taxon>Paramuricea</taxon>
    </lineage>
</organism>
<proteinExistence type="predicted"/>
<comment type="caution">
    <text evidence="1">The sequence shown here is derived from an EMBL/GenBank/DDBJ whole genome shotgun (WGS) entry which is preliminary data.</text>
</comment>
<dbReference type="Proteomes" id="UP001152795">
    <property type="component" value="Unassembled WGS sequence"/>
</dbReference>
<dbReference type="AlphaFoldDB" id="A0A7D9IAU6"/>
<evidence type="ECO:0000313" key="2">
    <source>
        <dbReference type="Proteomes" id="UP001152795"/>
    </source>
</evidence>
<reference evidence="1" key="1">
    <citation type="submission" date="2020-04" db="EMBL/GenBank/DDBJ databases">
        <authorList>
            <person name="Alioto T."/>
            <person name="Alioto T."/>
            <person name="Gomez Garrido J."/>
        </authorList>
    </citation>
    <scope>NUCLEOTIDE SEQUENCE</scope>
    <source>
        <strain evidence="1">A484AB</strain>
    </source>
</reference>
<gene>
    <name evidence="1" type="ORF">PACLA_8A068411</name>
</gene>
<evidence type="ECO:0000313" key="1">
    <source>
        <dbReference type="EMBL" id="CAB4002542.1"/>
    </source>
</evidence>
<keyword evidence="2" id="KW-1185">Reference proteome</keyword>
<sequence>MNVASIKKYLKERGVTVNDYLKLALVTIAAAVEKIMLPLDPSYETNNKEKNVRQRLFIHDMQIADPFVIKTQNNFIDSPPFGLYHIFNHLIYHATEYDKQGLAAYKSYEDSRLLQITGDKSVTNDPCKWVRKPQRNTGPCRVEDQEILKGSLPSGKKRKREYNLLQNIDYDPRPTKHRKVHSFKAMKTFTNNLNVNVSPPPVILSLLKKHYLLTAGSKGFKKEPEVLERNCAIMKEKLEQFVKQTTMLTPR</sequence>
<name>A0A7D9IAU6_PARCT</name>